<dbReference type="AlphaFoldDB" id="A0A0S4IZ42"/>
<dbReference type="VEuPathDB" id="TriTrypDB:BSAL_75260"/>
<protein>
    <submittedName>
        <fullName evidence="1">Uncharacterized protein</fullName>
    </submittedName>
</protein>
<proteinExistence type="predicted"/>
<dbReference type="EMBL" id="CYKH01000680">
    <property type="protein sequence ID" value="CUG16718.1"/>
    <property type="molecule type" value="Genomic_DNA"/>
</dbReference>
<reference evidence="2" key="1">
    <citation type="submission" date="2015-09" db="EMBL/GenBank/DDBJ databases">
        <authorList>
            <consortium name="Pathogen Informatics"/>
        </authorList>
    </citation>
    <scope>NUCLEOTIDE SEQUENCE [LARGE SCALE GENOMIC DNA]</scope>
    <source>
        <strain evidence="2">Lake Konstanz</strain>
    </source>
</reference>
<sequence>MMQMCSGDFVLIVEDREESLSANNGRVAQIFGQALCCMYHNYFTNPKPGGTRPPKLHALRLHKHFAAFFTLHATEAQVDAVCRHKKLAATFTKMTLEVATL</sequence>
<name>A0A0S4IZ42_BODSA</name>
<evidence type="ECO:0000313" key="1">
    <source>
        <dbReference type="EMBL" id="CUG16718.1"/>
    </source>
</evidence>
<organism evidence="1 2">
    <name type="scientific">Bodo saltans</name>
    <name type="common">Flagellated protozoan</name>
    <dbReference type="NCBI Taxonomy" id="75058"/>
    <lineage>
        <taxon>Eukaryota</taxon>
        <taxon>Discoba</taxon>
        <taxon>Euglenozoa</taxon>
        <taxon>Kinetoplastea</taxon>
        <taxon>Metakinetoplastina</taxon>
        <taxon>Eubodonida</taxon>
        <taxon>Bodonidae</taxon>
        <taxon>Bodo</taxon>
    </lineage>
</organism>
<evidence type="ECO:0000313" key="2">
    <source>
        <dbReference type="Proteomes" id="UP000051952"/>
    </source>
</evidence>
<dbReference type="Proteomes" id="UP000051952">
    <property type="component" value="Unassembled WGS sequence"/>
</dbReference>
<gene>
    <name evidence="1" type="ORF">BSAL_75260</name>
</gene>
<accession>A0A0S4IZ42</accession>
<keyword evidence="2" id="KW-1185">Reference proteome</keyword>